<name>A0A9P4TB70_CURKU</name>
<dbReference type="EMBL" id="SWKU01000018">
    <property type="protein sequence ID" value="KAF2998996.1"/>
    <property type="molecule type" value="Genomic_DNA"/>
</dbReference>
<evidence type="ECO:0000256" key="1">
    <source>
        <dbReference type="SAM" id="Phobius"/>
    </source>
</evidence>
<dbReference type="AlphaFoldDB" id="A0A9P4TB70"/>
<keyword evidence="1" id="KW-1133">Transmembrane helix</keyword>
<dbReference type="Proteomes" id="UP000801428">
    <property type="component" value="Unassembled WGS sequence"/>
</dbReference>
<protein>
    <submittedName>
        <fullName evidence="3">Uncharacterized protein</fullName>
    </submittedName>
</protein>
<proteinExistence type="predicted"/>
<feature type="signal peptide" evidence="2">
    <location>
        <begin position="1"/>
        <end position="19"/>
    </location>
</feature>
<dbReference type="OrthoDB" id="3768278at2759"/>
<sequence>MFSTTHLLAFTALITLAQARVFHPLPPIQVRDTAHNSTTPYPAGGNSTLSHTVPSYDHSTAWRVYIGFLVFGILTAILVPLVATSPDTMSWYRGMRGLKKAKKIGYDVEFASAVKMSQMKRPEGAHMRPE</sequence>
<keyword evidence="4" id="KW-1185">Reference proteome</keyword>
<feature type="chain" id="PRO_5040306249" evidence="2">
    <location>
        <begin position="20"/>
        <end position="130"/>
    </location>
</feature>
<organism evidence="3 4">
    <name type="scientific">Curvularia kusanoi</name>
    <name type="common">Cochliobolus kusanoi</name>
    <dbReference type="NCBI Taxonomy" id="90978"/>
    <lineage>
        <taxon>Eukaryota</taxon>
        <taxon>Fungi</taxon>
        <taxon>Dikarya</taxon>
        <taxon>Ascomycota</taxon>
        <taxon>Pezizomycotina</taxon>
        <taxon>Dothideomycetes</taxon>
        <taxon>Pleosporomycetidae</taxon>
        <taxon>Pleosporales</taxon>
        <taxon>Pleosporineae</taxon>
        <taxon>Pleosporaceae</taxon>
        <taxon>Curvularia</taxon>
    </lineage>
</organism>
<keyword evidence="2" id="KW-0732">Signal</keyword>
<evidence type="ECO:0000313" key="4">
    <source>
        <dbReference type="Proteomes" id="UP000801428"/>
    </source>
</evidence>
<reference evidence="3" key="1">
    <citation type="submission" date="2019-04" db="EMBL/GenBank/DDBJ databases">
        <title>Sequencing of skin fungus with MAO and IRED activity.</title>
        <authorList>
            <person name="Marsaioli A.J."/>
            <person name="Bonatto J.M.C."/>
            <person name="Reis Junior O."/>
        </authorList>
    </citation>
    <scope>NUCLEOTIDE SEQUENCE</scope>
    <source>
        <strain evidence="3">30M1</strain>
    </source>
</reference>
<evidence type="ECO:0000256" key="2">
    <source>
        <dbReference type="SAM" id="SignalP"/>
    </source>
</evidence>
<keyword evidence="1" id="KW-0812">Transmembrane</keyword>
<gene>
    <name evidence="3" type="ORF">E8E13_007757</name>
</gene>
<accession>A0A9P4TB70</accession>
<evidence type="ECO:0000313" key="3">
    <source>
        <dbReference type="EMBL" id="KAF2998996.1"/>
    </source>
</evidence>
<keyword evidence="1" id="KW-0472">Membrane</keyword>
<feature type="transmembrane region" description="Helical" evidence="1">
    <location>
        <begin position="62"/>
        <end position="83"/>
    </location>
</feature>
<comment type="caution">
    <text evidence="3">The sequence shown here is derived from an EMBL/GenBank/DDBJ whole genome shotgun (WGS) entry which is preliminary data.</text>
</comment>